<dbReference type="InterPro" id="IPR036866">
    <property type="entry name" value="RibonucZ/Hydroxyglut_hydro"/>
</dbReference>
<dbReference type="PANTHER" id="PTHR30619:SF1">
    <property type="entry name" value="RECOMBINATION PROTEIN 2"/>
    <property type="match status" value="1"/>
</dbReference>
<keyword evidence="9" id="KW-1185">Reference proteome</keyword>
<dbReference type="Proteomes" id="UP000751852">
    <property type="component" value="Unassembled WGS sequence"/>
</dbReference>
<keyword evidence="3 6" id="KW-0812">Transmembrane</keyword>
<protein>
    <submittedName>
        <fullName evidence="8">DNA internalization-related competence protein ComEC/Rec2</fullName>
    </submittedName>
</protein>
<dbReference type="Pfam" id="PF03772">
    <property type="entry name" value="Competence"/>
    <property type="match status" value="1"/>
</dbReference>
<feature type="transmembrane region" description="Helical" evidence="6">
    <location>
        <begin position="412"/>
        <end position="431"/>
    </location>
</feature>
<feature type="transmembrane region" description="Helical" evidence="6">
    <location>
        <begin position="265"/>
        <end position="282"/>
    </location>
</feature>
<dbReference type="InterPro" id="IPR004477">
    <property type="entry name" value="ComEC_N"/>
</dbReference>
<feature type="transmembrane region" description="Helical" evidence="6">
    <location>
        <begin position="294"/>
        <end position="311"/>
    </location>
</feature>
<proteinExistence type="predicted"/>
<feature type="transmembrane region" description="Helical" evidence="6">
    <location>
        <begin position="342"/>
        <end position="363"/>
    </location>
</feature>
<feature type="transmembrane region" description="Helical" evidence="6">
    <location>
        <begin position="198"/>
        <end position="220"/>
    </location>
</feature>
<dbReference type="PANTHER" id="PTHR30619">
    <property type="entry name" value="DNA INTERNALIZATION/COMPETENCE PROTEIN COMEC/REC2"/>
    <property type="match status" value="1"/>
</dbReference>
<feature type="transmembrane region" description="Helical" evidence="6">
    <location>
        <begin position="383"/>
        <end position="405"/>
    </location>
</feature>
<evidence type="ECO:0000256" key="1">
    <source>
        <dbReference type="ARBA" id="ARBA00004651"/>
    </source>
</evidence>
<dbReference type="CDD" id="cd07731">
    <property type="entry name" value="ComA-like_MBL-fold"/>
    <property type="match status" value="1"/>
</dbReference>
<evidence type="ECO:0000313" key="8">
    <source>
        <dbReference type="EMBL" id="MBI5975767.1"/>
    </source>
</evidence>
<dbReference type="InterPro" id="IPR004797">
    <property type="entry name" value="Competence_ComEC/Rec2"/>
</dbReference>
<feature type="transmembrane region" description="Helical" evidence="6">
    <location>
        <begin position="171"/>
        <end position="192"/>
    </location>
</feature>
<dbReference type="NCBIfam" id="TIGR00361">
    <property type="entry name" value="ComEC_Rec2"/>
    <property type="match status" value="1"/>
</dbReference>
<dbReference type="InterPro" id="IPR001279">
    <property type="entry name" value="Metallo-B-lactamas"/>
</dbReference>
<reference evidence="8 9" key="1">
    <citation type="submission" date="2020-04" db="EMBL/GenBank/DDBJ databases">
        <title>Staphylococcus species from domestic dog.</title>
        <authorList>
            <person name="Paterson G.K."/>
        </authorList>
    </citation>
    <scope>NUCLEOTIDE SEQUENCE [LARGE SCALE GENOMIC DNA]</scope>
    <source>
        <strain evidence="8 9">H16/1A</strain>
    </source>
</reference>
<dbReference type="EMBL" id="JABANU010000025">
    <property type="protein sequence ID" value="MBI5975767.1"/>
    <property type="molecule type" value="Genomic_DNA"/>
</dbReference>
<evidence type="ECO:0000256" key="5">
    <source>
        <dbReference type="ARBA" id="ARBA00023136"/>
    </source>
</evidence>
<comment type="subcellular location">
    <subcellularLocation>
        <location evidence="1">Cell membrane</location>
        <topology evidence="1">Multi-pass membrane protein</topology>
    </subcellularLocation>
</comment>
<dbReference type="InterPro" id="IPR035681">
    <property type="entry name" value="ComA-like_MBL"/>
</dbReference>
<evidence type="ECO:0000256" key="4">
    <source>
        <dbReference type="ARBA" id="ARBA00022989"/>
    </source>
</evidence>
<evidence type="ECO:0000313" key="9">
    <source>
        <dbReference type="Proteomes" id="UP000751852"/>
    </source>
</evidence>
<feature type="transmembrane region" description="Helical" evidence="6">
    <location>
        <begin position="317"/>
        <end position="335"/>
    </location>
</feature>
<evidence type="ECO:0000256" key="3">
    <source>
        <dbReference type="ARBA" id="ARBA00022692"/>
    </source>
</evidence>
<keyword evidence="4 6" id="KW-1133">Transmembrane helix</keyword>
<feature type="transmembrane region" description="Helical" evidence="6">
    <location>
        <begin position="240"/>
        <end position="259"/>
    </location>
</feature>
<evidence type="ECO:0000256" key="6">
    <source>
        <dbReference type="SAM" id="Phobius"/>
    </source>
</evidence>
<dbReference type="NCBIfam" id="TIGR00360">
    <property type="entry name" value="ComEC_N-term"/>
    <property type="match status" value="1"/>
</dbReference>
<keyword evidence="2" id="KW-1003">Cell membrane</keyword>
<feature type="domain" description="Metallo-beta-lactamase" evidence="7">
    <location>
        <begin position="444"/>
        <end position="650"/>
    </location>
</feature>
<accession>A0ABS0TAL2</accession>
<comment type="caution">
    <text evidence="8">The sequence shown here is derived from an EMBL/GenBank/DDBJ whole genome shotgun (WGS) entry which is preliminary data.</text>
</comment>
<gene>
    <name evidence="8" type="ORF">HHH54_09160</name>
</gene>
<dbReference type="Pfam" id="PF00753">
    <property type="entry name" value="Lactamase_B"/>
    <property type="match status" value="1"/>
</dbReference>
<evidence type="ECO:0000259" key="7">
    <source>
        <dbReference type="SMART" id="SM00849"/>
    </source>
</evidence>
<dbReference type="SUPFAM" id="SSF56281">
    <property type="entry name" value="Metallo-hydrolase/oxidoreductase"/>
    <property type="match status" value="1"/>
</dbReference>
<dbReference type="RefSeq" id="WP_198618540.1">
    <property type="nucleotide sequence ID" value="NZ_JABANU010000025.1"/>
</dbReference>
<organism evidence="8 9">
    <name type="scientific">Staphylococcus canis</name>
    <dbReference type="NCBI Taxonomy" id="2724942"/>
    <lineage>
        <taxon>Bacteria</taxon>
        <taxon>Bacillati</taxon>
        <taxon>Bacillota</taxon>
        <taxon>Bacilli</taxon>
        <taxon>Bacillales</taxon>
        <taxon>Staphylococcaceae</taxon>
        <taxon>Staphylococcus</taxon>
    </lineage>
</organism>
<dbReference type="InterPro" id="IPR052159">
    <property type="entry name" value="Competence_DNA_uptake"/>
</dbReference>
<sequence>MAATALVGFYVEFNTNQLIAKDKNVEAIYDSSQMAQITFTFENIPLVKDQYYSSHINTNKGSFVLTAFDASKIIKPDATFILNHECVAKGKMKPSTKPGLPAYFTIKSLSSAQCYIKEPHWTAYIIYLKNIATERLLSTSLPHKEVIIALITGQSQFLNDNYRATIRGLGISHLFAISGTHVGIFTLMLRSFLKRTPIPLLFVNGLLITVLLCFLIFTGFTPSAERAIIMTIIAVVFSKWLYLASLHIFILTYMIISFIAPELHVHLGFQYSFAICFLLIFMQNSYLNTNFFKRLYLTSFLSILGTLAISYEHFNEFQWIGLISNLIFVPFYGIIVIPLSFLVVLIAIILPQLLFVFNLPFLIIEWCENILMRLFEPLTSLHIILSDIGEWGYLLLIVLIFLLLCLCSHHRYLTATCILFISILLISNIIVPHNDRMTMIDVGQGDSILFESRTGQTLMIDTGGQVEGGSFRKNNSNIAEKRIIPLLKKRGVKTLDYLVLTHDHQDHIGELMHLTQYAEIKNVIINPNRFNQEKLAEVIKLADVEGFHIQSYLNLKEIKIGQLRFQFLNGDVKNSDNPNEHSIVTLATFNSYHILLMGDATDANEALLLKRYQFPEIDILKVGHHGSKTSSSAPFLNSVHPKIALISAGKHNMYHLPHPDIIKRLQEMQIKTYNTADNHHISIDFDQHRYSITQENE</sequence>
<keyword evidence="5 6" id="KW-0472">Membrane</keyword>
<dbReference type="Gene3D" id="3.60.15.10">
    <property type="entry name" value="Ribonuclease Z/Hydroxyacylglutathione hydrolase-like"/>
    <property type="match status" value="1"/>
</dbReference>
<dbReference type="SMART" id="SM00849">
    <property type="entry name" value="Lactamase_B"/>
    <property type="match status" value="1"/>
</dbReference>
<name>A0ABS0TAL2_9STAP</name>
<evidence type="ECO:0000256" key="2">
    <source>
        <dbReference type="ARBA" id="ARBA00022475"/>
    </source>
</evidence>